<accession>A0AA35KSE8</accession>
<proteinExistence type="predicted"/>
<evidence type="ECO:0000313" key="1">
    <source>
        <dbReference type="EMBL" id="CAI5782854.1"/>
    </source>
</evidence>
<dbReference type="Proteomes" id="UP001178461">
    <property type="component" value="Chromosome 8"/>
</dbReference>
<evidence type="ECO:0000313" key="2">
    <source>
        <dbReference type="Proteomes" id="UP001178461"/>
    </source>
</evidence>
<sequence>MGGSRGGVELVEAFREETVLGGTTAEDRQARITQTVLLFAGSALLTGKRLAPL</sequence>
<reference evidence="1" key="1">
    <citation type="submission" date="2022-12" db="EMBL/GenBank/DDBJ databases">
        <authorList>
            <person name="Alioto T."/>
            <person name="Alioto T."/>
            <person name="Gomez Garrido J."/>
        </authorList>
    </citation>
    <scope>NUCLEOTIDE SEQUENCE</scope>
</reference>
<gene>
    <name evidence="1" type="ORF">PODLI_1B007579</name>
</gene>
<name>A0AA35KSE8_9SAUR</name>
<protein>
    <submittedName>
        <fullName evidence="1">Uncharacterized protein</fullName>
    </submittedName>
</protein>
<keyword evidence="2" id="KW-1185">Reference proteome</keyword>
<organism evidence="1 2">
    <name type="scientific">Podarcis lilfordi</name>
    <name type="common">Lilford's wall lizard</name>
    <dbReference type="NCBI Taxonomy" id="74358"/>
    <lineage>
        <taxon>Eukaryota</taxon>
        <taxon>Metazoa</taxon>
        <taxon>Chordata</taxon>
        <taxon>Craniata</taxon>
        <taxon>Vertebrata</taxon>
        <taxon>Euteleostomi</taxon>
        <taxon>Lepidosauria</taxon>
        <taxon>Squamata</taxon>
        <taxon>Bifurcata</taxon>
        <taxon>Unidentata</taxon>
        <taxon>Episquamata</taxon>
        <taxon>Laterata</taxon>
        <taxon>Lacertibaenia</taxon>
        <taxon>Lacertidae</taxon>
        <taxon>Podarcis</taxon>
    </lineage>
</organism>
<dbReference type="EMBL" id="OX395133">
    <property type="protein sequence ID" value="CAI5782854.1"/>
    <property type="molecule type" value="Genomic_DNA"/>
</dbReference>
<dbReference type="AlphaFoldDB" id="A0AA35KSE8"/>